<dbReference type="KEGG" id="cin:100178930"/>
<evidence type="ECO:0000313" key="3">
    <source>
        <dbReference type="Proteomes" id="UP000008144"/>
    </source>
</evidence>
<accession>F6SG48</accession>
<dbReference type="AlphaFoldDB" id="A0A1W5B5N2"/>
<dbReference type="RefSeq" id="XP_026690588.1">
    <property type="nucleotide sequence ID" value="XM_026834787.1"/>
</dbReference>
<dbReference type="InParanoid" id="A0A1W5B5N2"/>
<evidence type="ECO:0000256" key="1">
    <source>
        <dbReference type="SAM" id="Phobius"/>
    </source>
</evidence>
<dbReference type="Ensembl" id="ENSCINT00000012434.3">
    <property type="protein sequence ID" value="ENSCINP00000012434.3"/>
    <property type="gene ID" value="ENSCING00000006017.3"/>
</dbReference>
<organism evidence="2 3">
    <name type="scientific">Ciona intestinalis</name>
    <name type="common">Transparent sea squirt</name>
    <name type="synonym">Ascidia intestinalis</name>
    <dbReference type="NCBI Taxonomy" id="7719"/>
    <lineage>
        <taxon>Eukaryota</taxon>
        <taxon>Metazoa</taxon>
        <taxon>Chordata</taxon>
        <taxon>Tunicata</taxon>
        <taxon>Ascidiacea</taxon>
        <taxon>Phlebobranchia</taxon>
        <taxon>Cionidae</taxon>
        <taxon>Ciona</taxon>
    </lineage>
</organism>
<feature type="transmembrane region" description="Helical" evidence="1">
    <location>
        <begin position="81"/>
        <end position="103"/>
    </location>
</feature>
<feature type="transmembrane region" description="Helical" evidence="1">
    <location>
        <begin position="266"/>
        <end position="291"/>
    </location>
</feature>
<reference evidence="2" key="4">
    <citation type="submission" date="2025-09" db="UniProtKB">
        <authorList>
            <consortium name="Ensembl"/>
        </authorList>
    </citation>
    <scope>IDENTIFICATION</scope>
</reference>
<feature type="transmembrane region" description="Helical" evidence="1">
    <location>
        <begin position="7"/>
        <end position="31"/>
    </location>
</feature>
<feature type="transmembrane region" description="Helical" evidence="1">
    <location>
        <begin position="311"/>
        <end position="338"/>
    </location>
</feature>
<reference evidence="3" key="1">
    <citation type="journal article" date="2002" name="Science">
        <title>The draft genome of Ciona intestinalis: insights into chordate and vertebrate origins.</title>
        <authorList>
            <person name="Dehal P."/>
            <person name="Satou Y."/>
            <person name="Campbell R.K."/>
            <person name="Chapman J."/>
            <person name="Degnan B."/>
            <person name="De Tomaso A."/>
            <person name="Davidson B."/>
            <person name="Di Gregorio A."/>
            <person name="Gelpke M."/>
            <person name="Goodstein D.M."/>
            <person name="Harafuji N."/>
            <person name="Hastings K.E."/>
            <person name="Ho I."/>
            <person name="Hotta K."/>
            <person name="Huang W."/>
            <person name="Kawashima T."/>
            <person name="Lemaire P."/>
            <person name="Martinez D."/>
            <person name="Meinertzhagen I.A."/>
            <person name="Necula S."/>
            <person name="Nonaka M."/>
            <person name="Putnam N."/>
            <person name="Rash S."/>
            <person name="Saiga H."/>
            <person name="Satake M."/>
            <person name="Terry A."/>
            <person name="Yamada L."/>
            <person name="Wang H.G."/>
            <person name="Awazu S."/>
            <person name="Azumi K."/>
            <person name="Boore J."/>
            <person name="Branno M."/>
            <person name="Chin-Bow S."/>
            <person name="DeSantis R."/>
            <person name="Doyle S."/>
            <person name="Francino P."/>
            <person name="Keys D.N."/>
            <person name="Haga S."/>
            <person name="Hayashi H."/>
            <person name="Hino K."/>
            <person name="Imai K.S."/>
            <person name="Inaba K."/>
            <person name="Kano S."/>
            <person name="Kobayashi K."/>
            <person name="Kobayashi M."/>
            <person name="Lee B.I."/>
            <person name="Makabe K.W."/>
            <person name="Manohar C."/>
            <person name="Matassi G."/>
            <person name="Medina M."/>
            <person name="Mochizuki Y."/>
            <person name="Mount S."/>
            <person name="Morishita T."/>
            <person name="Miura S."/>
            <person name="Nakayama A."/>
            <person name="Nishizaka S."/>
            <person name="Nomoto H."/>
            <person name="Ohta F."/>
            <person name="Oishi K."/>
            <person name="Rigoutsos I."/>
            <person name="Sano M."/>
            <person name="Sasaki A."/>
            <person name="Sasakura Y."/>
            <person name="Shoguchi E."/>
            <person name="Shin-i T."/>
            <person name="Spagnuolo A."/>
            <person name="Stainier D."/>
            <person name="Suzuki M.M."/>
            <person name="Tassy O."/>
            <person name="Takatori N."/>
            <person name="Tokuoka M."/>
            <person name="Yagi K."/>
            <person name="Yoshizaki F."/>
            <person name="Wada S."/>
            <person name="Zhang C."/>
            <person name="Hyatt P.D."/>
            <person name="Larimer F."/>
            <person name="Detter C."/>
            <person name="Doggett N."/>
            <person name="Glavina T."/>
            <person name="Hawkins T."/>
            <person name="Richardson P."/>
            <person name="Lucas S."/>
            <person name="Kohara Y."/>
            <person name="Levine M."/>
            <person name="Satoh N."/>
            <person name="Rokhsar D.S."/>
        </authorList>
    </citation>
    <scope>NUCLEOTIDE SEQUENCE [LARGE SCALE GENOMIC DNA]</scope>
</reference>
<dbReference type="EMBL" id="EAAA01002274">
    <property type="status" value="NOT_ANNOTATED_CDS"/>
    <property type="molecule type" value="Genomic_DNA"/>
</dbReference>
<reference evidence="2" key="2">
    <citation type="journal article" date="2008" name="Genome Biol.">
        <title>Improved genome assembly and evidence-based global gene model set for the chordate Ciona intestinalis: new insight into intron and operon populations.</title>
        <authorList>
            <person name="Satou Y."/>
            <person name="Mineta K."/>
            <person name="Ogasawara M."/>
            <person name="Sasakura Y."/>
            <person name="Shoguchi E."/>
            <person name="Ueno K."/>
            <person name="Yamada L."/>
            <person name="Matsumoto J."/>
            <person name="Wasserscheid J."/>
            <person name="Dewar K."/>
            <person name="Wiley G.B."/>
            <person name="Macmil S.L."/>
            <person name="Roe B.A."/>
            <person name="Zeller R.W."/>
            <person name="Hastings K.E."/>
            <person name="Lemaire P."/>
            <person name="Lindquist E."/>
            <person name="Endo T."/>
            <person name="Hotta K."/>
            <person name="Inaba K."/>
        </authorList>
    </citation>
    <scope>NUCLEOTIDE SEQUENCE [LARGE SCALE GENOMIC DNA]</scope>
    <source>
        <strain evidence="2">wild type</strain>
    </source>
</reference>
<proteinExistence type="predicted"/>
<feature type="transmembrane region" description="Helical" evidence="1">
    <location>
        <begin position="136"/>
        <end position="157"/>
    </location>
</feature>
<gene>
    <name evidence="2" type="primary">LOC100178930</name>
</gene>
<protein>
    <submittedName>
        <fullName evidence="2">Uncharacterized LOC100178930</fullName>
    </submittedName>
</protein>
<sequence length="349" mass="39381">MCARYTFTISLFVIIKLADFAGDGFLLYWLIHFNEISLFSFQTFALRNSVPAFQNTSYCKNFQFFEQNSELVTSNFQDSTIVTWAYLVIAGFSFILLPAVIAVSNPPRFDGDEGVSDEDDYIDYTFRKEERGIKRVLRYATVIMLALFHDVTLAALATDALSLVLSPVGLRCWKCHTSFTSTCNNLSPLSDWNDSQIFPLSIDFYWLIAVGGKLLSVMMSVGYVGFLEAEYRYQRYVMQQQRQLLILRRHYGGSHSQKPRNHCCELFVAFLILCFLALLVVAAMTTAPVSVLMYTKLSAVLSLQSTLTSPILIAAIVGVCTWGAFLILFVVPTLYTFALCANKKCCRSD</sequence>
<accession>A0A1W5B5N2</accession>
<dbReference type="GeneID" id="100178930"/>
<reference evidence="2" key="3">
    <citation type="submission" date="2025-08" db="UniProtKB">
        <authorList>
            <consortium name="Ensembl"/>
        </authorList>
    </citation>
    <scope>IDENTIFICATION</scope>
</reference>
<dbReference type="OMA" id="FQDSTIV"/>
<name>A0A1W5B5N2_CIOIN</name>
<evidence type="ECO:0000313" key="2">
    <source>
        <dbReference type="Ensembl" id="ENSCINP00000012434.3"/>
    </source>
</evidence>
<feature type="transmembrane region" description="Helical" evidence="1">
    <location>
        <begin position="204"/>
        <end position="226"/>
    </location>
</feature>
<keyword evidence="1" id="KW-0812">Transmembrane</keyword>
<keyword evidence="3" id="KW-1185">Reference proteome</keyword>
<keyword evidence="1" id="KW-1133">Transmembrane helix</keyword>
<dbReference type="Proteomes" id="UP000008144">
    <property type="component" value="Chromosome 6"/>
</dbReference>
<keyword evidence="1" id="KW-0472">Membrane</keyword>
<dbReference type="GeneTree" id="ENSGT00530000067830"/>